<reference evidence="1 2" key="1">
    <citation type="submission" date="2019-12" db="EMBL/GenBank/DDBJ databases">
        <authorList>
            <person name="Kun Z."/>
        </authorList>
    </citation>
    <scope>NUCLEOTIDE SEQUENCE [LARGE SCALE GENOMIC DNA]</scope>
    <source>
        <strain evidence="1 2">YIM 123512</strain>
    </source>
</reference>
<dbReference type="Proteomes" id="UP000473325">
    <property type="component" value="Unassembled WGS sequence"/>
</dbReference>
<name>A0A6L7F3E7_9ACTN</name>
<sequence length="369" mass="39439">MTPFRRWCVVALGTLLLIGVPIGLRALPAAESDVSASALLERVRASQDAGWSGYVETEGTLQLPDADQFSDVGALFGEGTVLRAWWRDADHWRVDQLLLTGERDLIHDGGRTTAWDYERAEATVSRDPDIRLPRSADLVPPELARRFLDGVGDGDVSRLDARRVAGVSAPGLRIVPSSELSSIDHVDLWADPDTGVPLRVEVYAGSGKPAFTSTFEEFDGARPPAADVDFTATPSSDVEYDDVLDIADAANQYAPVRPPRTVAGLAKSESSDRAVGVYGEGLTQVIAIPLRDREADALRDQLAVTPGVERTDGTEDGPGRTLVTVGPLGVVLTGTEGEGGWLLAGTLNRDGLVRAADDVVRGFRYVGRG</sequence>
<dbReference type="Gene3D" id="2.50.20.10">
    <property type="entry name" value="Lipoprotein localisation LolA/LolB/LppX"/>
    <property type="match status" value="1"/>
</dbReference>
<evidence type="ECO:0000313" key="2">
    <source>
        <dbReference type="Proteomes" id="UP000473325"/>
    </source>
</evidence>
<accession>A0A6L7F3E7</accession>
<comment type="caution">
    <text evidence="1">The sequence shown here is derived from an EMBL/GenBank/DDBJ whole genome shotgun (WGS) entry which is preliminary data.</text>
</comment>
<keyword evidence="2" id="KW-1185">Reference proteome</keyword>
<proteinExistence type="predicted"/>
<dbReference type="AlphaFoldDB" id="A0A6L7F3E7"/>
<gene>
    <name evidence="1" type="ORF">GRQ65_19605</name>
</gene>
<dbReference type="RefSeq" id="WP_160879671.1">
    <property type="nucleotide sequence ID" value="NZ_WUEK01000014.1"/>
</dbReference>
<protein>
    <submittedName>
        <fullName evidence="1">Transcriptional regulator</fullName>
    </submittedName>
</protein>
<dbReference type="EMBL" id="WUEK01000014">
    <property type="protein sequence ID" value="MXG91752.1"/>
    <property type="molecule type" value="Genomic_DNA"/>
</dbReference>
<organism evidence="1 2">
    <name type="scientific">Nocardioides flavescens</name>
    <dbReference type="NCBI Taxonomy" id="2691959"/>
    <lineage>
        <taxon>Bacteria</taxon>
        <taxon>Bacillati</taxon>
        <taxon>Actinomycetota</taxon>
        <taxon>Actinomycetes</taxon>
        <taxon>Propionibacteriales</taxon>
        <taxon>Nocardioidaceae</taxon>
        <taxon>Nocardioides</taxon>
    </lineage>
</organism>
<evidence type="ECO:0000313" key="1">
    <source>
        <dbReference type="EMBL" id="MXG91752.1"/>
    </source>
</evidence>